<proteinExistence type="predicted"/>
<organism evidence="3 4">
    <name type="scientific">Clytia hemisphaerica</name>
    <dbReference type="NCBI Taxonomy" id="252671"/>
    <lineage>
        <taxon>Eukaryota</taxon>
        <taxon>Metazoa</taxon>
        <taxon>Cnidaria</taxon>
        <taxon>Hydrozoa</taxon>
        <taxon>Hydroidolina</taxon>
        <taxon>Leptothecata</taxon>
        <taxon>Obeliida</taxon>
        <taxon>Clytiidae</taxon>
        <taxon>Clytia</taxon>
    </lineage>
</organism>
<feature type="domain" description="SCP" evidence="2">
    <location>
        <begin position="93"/>
        <end position="192"/>
    </location>
</feature>
<dbReference type="Pfam" id="PF00188">
    <property type="entry name" value="CAP"/>
    <property type="match status" value="1"/>
</dbReference>
<evidence type="ECO:0000256" key="1">
    <source>
        <dbReference type="SAM" id="SignalP"/>
    </source>
</evidence>
<dbReference type="InterPro" id="IPR014044">
    <property type="entry name" value="CAP_dom"/>
</dbReference>
<accession>A0A7M5VDQ8</accession>
<feature type="chain" id="PRO_5029619994" description="SCP domain-containing protein" evidence="1">
    <location>
        <begin position="24"/>
        <end position="208"/>
    </location>
</feature>
<evidence type="ECO:0000313" key="4">
    <source>
        <dbReference type="Proteomes" id="UP000594262"/>
    </source>
</evidence>
<dbReference type="Proteomes" id="UP000594262">
    <property type="component" value="Unplaced"/>
</dbReference>
<keyword evidence="4" id="KW-1185">Reference proteome</keyword>
<dbReference type="SUPFAM" id="SSF55797">
    <property type="entry name" value="PR-1-like"/>
    <property type="match status" value="1"/>
</dbReference>
<reference evidence="3" key="1">
    <citation type="submission" date="2021-01" db="UniProtKB">
        <authorList>
            <consortium name="EnsemblMetazoa"/>
        </authorList>
    </citation>
    <scope>IDENTIFICATION</scope>
</reference>
<protein>
    <recommendedName>
        <fullName evidence="2">SCP domain-containing protein</fullName>
    </recommendedName>
</protein>
<dbReference type="InterPro" id="IPR035940">
    <property type="entry name" value="CAP_sf"/>
</dbReference>
<evidence type="ECO:0000313" key="3">
    <source>
        <dbReference type="EnsemblMetazoa" id="CLYHEMP012644.1"/>
    </source>
</evidence>
<dbReference type="AlphaFoldDB" id="A0A7M5VDQ8"/>
<keyword evidence="1" id="KW-0732">Signal</keyword>
<evidence type="ECO:0000259" key="2">
    <source>
        <dbReference type="Pfam" id="PF00188"/>
    </source>
</evidence>
<sequence>MIIMKLSILLVLFFVAFIHAGGGDCECADGIGTCDKRYHCVSASINTCKVTRGVCKPTIPVYLSTQPTTNSSDITQINDICASANNAYSGVTVKFNPSMAHYAQLHAEYLVHKAERGETVGSVHQKCKLNLFPELETIQGNVMEYRNGGYVEDLKKALKVWYDEGASGDHYKAMVDNNLVGCGVAKSGNIIRVVAWYGKPKSNGKWAF</sequence>
<dbReference type="EnsemblMetazoa" id="CLYHEMT012644.1">
    <property type="protein sequence ID" value="CLYHEMP012644.1"/>
    <property type="gene ID" value="CLYHEMG012644"/>
</dbReference>
<feature type="signal peptide" evidence="1">
    <location>
        <begin position="1"/>
        <end position="23"/>
    </location>
</feature>
<name>A0A7M5VDQ8_9CNID</name>